<sequence length="72" mass="7618">MRTLFLALALAIPASLAYTMSPFRGDASAVEQRVAPGPDCHPPATETDTGAAPEPEVEPAPVIYRPGMLRQV</sequence>
<proteinExistence type="predicted"/>
<evidence type="ECO:0000313" key="3">
    <source>
        <dbReference type="EMBL" id="MEN9061311.1"/>
    </source>
</evidence>
<evidence type="ECO:0000313" key="4">
    <source>
        <dbReference type="Proteomes" id="UP001428774"/>
    </source>
</evidence>
<dbReference type="RefSeq" id="WP_347166396.1">
    <property type="nucleotide sequence ID" value="NZ_JBDNCH010000002.1"/>
</dbReference>
<reference evidence="3 4" key="1">
    <citation type="submission" date="2024-05" db="EMBL/GenBank/DDBJ databases">
        <title>Genome sequence of Ponticoccus litoralis KCCM 90028.</title>
        <authorList>
            <person name="Kim J.M."/>
            <person name="Lee J.K."/>
            <person name="Choi B.J."/>
            <person name="Bayburt H."/>
            <person name="Baek J.H."/>
            <person name="Jeon C.O."/>
        </authorList>
    </citation>
    <scope>NUCLEOTIDE SEQUENCE [LARGE SCALE GENOMIC DNA]</scope>
    <source>
        <strain evidence="3 4">KCCM 90028</strain>
    </source>
</reference>
<protein>
    <submittedName>
        <fullName evidence="3">Uncharacterized protein</fullName>
    </submittedName>
</protein>
<name>A0AAW9SLI7_9RHOB</name>
<dbReference type="EMBL" id="JBDNCH010000002">
    <property type="protein sequence ID" value="MEN9061311.1"/>
    <property type="molecule type" value="Genomic_DNA"/>
</dbReference>
<dbReference type="Proteomes" id="UP001428774">
    <property type="component" value="Unassembled WGS sequence"/>
</dbReference>
<accession>A0AAW9SLI7</accession>
<evidence type="ECO:0000256" key="1">
    <source>
        <dbReference type="SAM" id="MobiDB-lite"/>
    </source>
</evidence>
<keyword evidence="4" id="KW-1185">Reference proteome</keyword>
<keyword evidence="2" id="KW-0732">Signal</keyword>
<dbReference type="AlphaFoldDB" id="A0AAW9SLI7"/>
<feature type="chain" id="PRO_5043544404" evidence="2">
    <location>
        <begin position="18"/>
        <end position="72"/>
    </location>
</feature>
<comment type="caution">
    <text evidence="3">The sequence shown here is derived from an EMBL/GenBank/DDBJ whole genome shotgun (WGS) entry which is preliminary data.</text>
</comment>
<evidence type="ECO:0000256" key="2">
    <source>
        <dbReference type="SAM" id="SignalP"/>
    </source>
</evidence>
<gene>
    <name evidence="3" type="ORF">ABFB10_09900</name>
</gene>
<feature type="region of interest" description="Disordered" evidence="1">
    <location>
        <begin position="33"/>
        <end position="58"/>
    </location>
</feature>
<organism evidence="3 4">
    <name type="scientific">Ponticoccus litoralis</name>
    <dbReference type="NCBI Taxonomy" id="422297"/>
    <lineage>
        <taxon>Bacteria</taxon>
        <taxon>Pseudomonadati</taxon>
        <taxon>Pseudomonadota</taxon>
        <taxon>Alphaproteobacteria</taxon>
        <taxon>Rhodobacterales</taxon>
        <taxon>Roseobacteraceae</taxon>
        <taxon>Ponticoccus</taxon>
    </lineage>
</organism>
<feature type="signal peptide" evidence="2">
    <location>
        <begin position="1"/>
        <end position="17"/>
    </location>
</feature>